<keyword evidence="2" id="KW-0328">Glycosyltransferase</keyword>
<dbReference type="GO" id="GO:0102335">
    <property type="term" value="F:N,N'-diacetylbacillosaminyl-diphospho-undecaprenol alpha-1,3-N-acetylgalactosaminyltransferase activity"/>
    <property type="evidence" value="ECO:0007669"/>
    <property type="project" value="UniProtKB-EC"/>
</dbReference>
<feature type="domain" description="Glycosyltransferase subfamily 4-like N-terminal" evidence="1">
    <location>
        <begin position="3"/>
        <end position="152"/>
    </location>
</feature>
<keyword evidence="3" id="KW-1185">Reference proteome</keyword>
<dbReference type="RefSeq" id="WP_205079448.1">
    <property type="nucleotide sequence ID" value="NZ_QFGA01000001.1"/>
</dbReference>
<dbReference type="SUPFAM" id="SSF53756">
    <property type="entry name" value="UDP-Glycosyltransferase/glycogen phosphorylase"/>
    <property type="match status" value="1"/>
</dbReference>
<comment type="caution">
    <text evidence="2">The sequence shown here is derived from an EMBL/GenBank/DDBJ whole genome shotgun (WGS) entry which is preliminary data.</text>
</comment>
<gene>
    <name evidence="2" type="primary">pglA</name>
    <name evidence="2" type="ORF">Psch_00147</name>
</gene>
<dbReference type="AlphaFoldDB" id="A0A4Y7RC76"/>
<dbReference type="Proteomes" id="UP000298324">
    <property type="component" value="Unassembled WGS sequence"/>
</dbReference>
<proteinExistence type="predicted"/>
<sequence>MAKILLIASYAKSLIRFRGKLIEELVGRGHQVIALAPETDYEKDLNELGAQYLKLPLRRTELNPFKDIISLLYLVRVYRKLKPDIIFTYTIKPVIYGSLAARMANVDRVYSMITGLGYVFTGNTVKQRILLSLIKLLYKAALKKNETVFFQNQDDLNLFKSLDLLHNKEQAVVINGSGVDLEYYDYVKYEKNKSSFLIIARLLKDKGIAEFVEAARILKPVYPDVTFNILGPFDCSHAAIPRQDLELWTADGTVNYLGETDDVRPFIADSSVYVLPSYREGTPRSVLEAMSMGRPIITTDAPGCRETVRHGENGFLVPVKDSNALAEAMEYFILHPEKVATMGWASRKLAEEKYDVHKVNHAILETLGI</sequence>
<accession>A0A4Y7RC76</accession>
<dbReference type="Pfam" id="PF13692">
    <property type="entry name" value="Glyco_trans_1_4"/>
    <property type="match status" value="1"/>
</dbReference>
<dbReference type="EC" id="2.4.1.290" evidence="2"/>
<dbReference type="Gene3D" id="3.40.50.2000">
    <property type="entry name" value="Glycogen Phosphorylase B"/>
    <property type="match status" value="2"/>
</dbReference>
<organism evidence="2 3">
    <name type="scientific">Pelotomaculum schinkii</name>
    <dbReference type="NCBI Taxonomy" id="78350"/>
    <lineage>
        <taxon>Bacteria</taxon>
        <taxon>Bacillati</taxon>
        <taxon>Bacillota</taxon>
        <taxon>Clostridia</taxon>
        <taxon>Eubacteriales</taxon>
        <taxon>Desulfotomaculaceae</taxon>
        <taxon>Pelotomaculum</taxon>
    </lineage>
</organism>
<evidence type="ECO:0000313" key="2">
    <source>
        <dbReference type="EMBL" id="TEB06615.1"/>
    </source>
</evidence>
<reference evidence="2 3" key="1">
    <citation type="journal article" date="2018" name="Environ. Microbiol.">
        <title>Novel energy conservation strategies and behaviour of Pelotomaculum schinkii driving syntrophic propionate catabolism.</title>
        <authorList>
            <person name="Hidalgo-Ahumada C.A.P."/>
            <person name="Nobu M.K."/>
            <person name="Narihiro T."/>
            <person name="Tamaki H."/>
            <person name="Liu W.T."/>
            <person name="Kamagata Y."/>
            <person name="Stams A.J.M."/>
            <person name="Imachi H."/>
            <person name="Sousa D.Z."/>
        </authorList>
    </citation>
    <scope>NUCLEOTIDE SEQUENCE [LARGE SCALE GENOMIC DNA]</scope>
    <source>
        <strain evidence="2 3">HH</strain>
    </source>
</reference>
<dbReference type="PANTHER" id="PTHR12526">
    <property type="entry name" value="GLYCOSYLTRANSFERASE"/>
    <property type="match status" value="1"/>
</dbReference>
<evidence type="ECO:0000313" key="3">
    <source>
        <dbReference type="Proteomes" id="UP000298324"/>
    </source>
</evidence>
<dbReference type="EMBL" id="QFGA01000001">
    <property type="protein sequence ID" value="TEB06615.1"/>
    <property type="molecule type" value="Genomic_DNA"/>
</dbReference>
<dbReference type="CDD" id="cd03808">
    <property type="entry name" value="GT4_CapM-like"/>
    <property type="match status" value="1"/>
</dbReference>
<keyword evidence="2" id="KW-0808">Transferase</keyword>
<dbReference type="PANTHER" id="PTHR12526:SF638">
    <property type="entry name" value="SPORE COAT PROTEIN SA"/>
    <property type="match status" value="1"/>
</dbReference>
<name>A0A4Y7RC76_9FIRM</name>
<evidence type="ECO:0000259" key="1">
    <source>
        <dbReference type="Pfam" id="PF13477"/>
    </source>
</evidence>
<dbReference type="Pfam" id="PF13477">
    <property type="entry name" value="Glyco_trans_4_2"/>
    <property type="match status" value="1"/>
</dbReference>
<protein>
    <submittedName>
        <fullName evidence="2">N, N'-diacetylbacillosaminyl-diphospho-undecaprenol alpha-1,3-N-acetylgalactosaminyltransferase</fullName>
        <ecNumber evidence="2">2.4.1.290</ecNumber>
    </submittedName>
</protein>
<dbReference type="InterPro" id="IPR028098">
    <property type="entry name" value="Glyco_trans_4-like_N"/>
</dbReference>